<reference evidence="2" key="2">
    <citation type="submission" date="2015-03" db="EMBL/GenBank/DDBJ databases">
        <authorList>
            <person name="Welte C."/>
            <person name="de Graaf R."/>
            <person name="van den Bosch T.J.M."/>
            <person name="Op den Camp H."/>
            <person name="van Dam N."/>
            <person name="Jetten M."/>
        </authorList>
    </citation>
    <scope>NUCLEOTIDE SEQUENCE</scope>
    <source>
        <plasmid evidence="2">Drgb1</plasmid>
    </source>
</reference>
<reference evidence="2" key="1">
    <citation type="journal article" date="2015" name="Environ. Microbiol.">
        <title>Plasmids from the gut microbiome of cabbage root fly larvae encode SaxA that catalyses the conversion of the plant toxin 2-phenylethyl isothiocyanate.</title>
        <authorList>
            <person name="Welte C.U."/>
            <person name="de Graaf R.M."/>
            <person name="van den Bosch T.J."/>
            <person name="Op den Camp H.J."/>
            <person name="van Dam N.M."/>
            <person name="Jetten M.S."/>
        </authorList>
    </citation>
    <scope>NUCLEOTIDE SEQUENCE</scope>
    <source>
        <plasmid evidence="2">Drgb1</plasmid>
    </source>
</reference>
<protein>
    <recommendedName>
        <fullName evidence="1">NadR/Ttd14 AAA domain-containing protein</fullName>
    </recommendedName>
</protein>
<feature type="domain" description="NadR/Ttd14 AAA" evidence="1">
    <location>
        <begin position="9"/>
        <end position="94"/>
    </location>
</feature>
<evidence type="ECO:0000259" key="1">
    <source>
        <dbReference type="Pfam" id="PF13521"/>
    </source>
</evidence>
<gene>
    <name evidence="2" type="ORF">pA_00110</name>
</gene>
<accession>A0A0K0MP16</accession>
<dbReference type="InterPro" id="IPR027417">
    <property type="entry name" value="P-loop_NTPase"/>
</dbReference>
<evidence type="ECO:0000313" key="2">
    <source>
        <dbReference type="EMBL" id="AKG47550.1"/>
    </source>
</evidence>
<dbReference type="Gene3D" id="3.40.50.300">
    <property type="entry name" value="P-loop containing nucleotide triphosphate hydrolases"/>
    <property type="match status" value="1"/>
</dbReference>
<sequence length="217" mass="24607">MNPLFKLGLCGAQGSGKTTLAKHFSDKTGIPYFDANVRGILARNGFDCRADMSLSEYMRMQKTVCFELLSSYPDESFVTDRTPIDVVAFTLAYIPPTITIDTELGKDIELLMIDIIESARLSMERNFSNAILLRGSFVPSDDSTRTDRASTHLAYRMKLESLMEGEFRRFVEFSYSNSIEFAVMPTDITDLTKRNEPLTRLYEKHIDRFGYASSTSH</sequence>
<dbReference type="Pfam" id="PF13521">
    <property type="entry name" value="AAA_28"/>
    <property type="match status" value="1"/>
</dbReference>
<organism evidence="2">
    <name type="scientific">Pectobacterium carotovorum</name>
    <name type="common">Erwinia carotovora</name>
    <dbReference type="NCBI Taxonomy" id="554"/>
    <lineage>
        <taxon>Bacteria</taxon>
        <taxon>Pseudomonadati</taxon>
        <taxon>Pseudomonadota</taxon>
        <taxon>Gammaproteobacteria</taxon>
        <taxon>Enterobacterales</taxon>
        <taxon>Pectobacteriaceae</taxon>
        <taxon>Pectobacterium</taxon>
    </lineage>
</organism>
<dbReference type="AlphaFoldDB" id="A0A0K0MP16"/>
<name>A0A0K0MP16_PECCA</name>
<keyword evidence="2" id="KW-0614">Plasmid</keyword>
<dbReference type="InterPro" id="IPR038727">
    <property type="entry name" value="NadR/Ttd14_AAA_dom"/>
</dbReference>
<geneLocation type="plasmid" evidence="2">
    <name>Drgb1</name>
</geneLocation>
<proteinExistence type="predicted"/>
<dbReference type="SUPFAM" id="SSF52540">
    <property type="entry name" value="P-loop containing nucleoside triphosphate hydrolases"/>
    <property type="match status" value="2"/>
</dbReference>
<dbReference type="EMBL" id="KP942676">
    <property type="protein sequence ID" value="AKG47550.1"/>
    <property type="molecule type" value="Genomic_DNA"/>
</dbReference>